<evidence type="ECO:0000256" key="2">
    <source>
        <dbReference type="ARBA" id="ARBA00004408"/>
    </source>
</evidence>
<dbReference type="GO" id="GO:0030018">
    <property type="term" value="C:Z disc"/>
    <property type="evidence" value="ECO:0007669"/>
    <property type="project" value="UniProtKB-SubCell"/>
</dbReference>
<dbReference type="EMBL" id="AMQN01011300">
    <property type="status" value="NOT_ANNOTATED_CDS"/>
    <property type="molecule type" value="Genomic_DNA"/>
</dbReference>
<evidence type="ECO:0000256" key="7">
    <source>
        <dbReference type="ARBA" id="ARBA00023242"/>
    </source>
</evidence>
<evidence type="ECO:0000259" key="10">
    <source>
        <dbReference type="PROSITE" id="PS50304"/>
    </source>
</evidence>
<dbReference type="InterPro" id="IPR010304">
    <property type="entry name" value="SMN_Tudor"/>
</dbReference>
<feature type="compositionally biased region" description="Basic and acidic residues" evidence="9">
    <location>
        <begin position="8"/>
        <end position="20"/>
    </location>
</feature>
<dbReference type="FunCoup" id="R7TZS0">
    <property type="interactions" value="680"/>
</dbReference>
<evidence type="ECO:0000256" key="4">
    <source>
        <dbReference type="ARBA" id="ARBA00022490"/>
    </source>
</evidence>
<evidence type="ECO:0000313" key="12">
    <source>
        <dbReference type="EnsemblMetazoa" id="CapteP170515"/>
    </source>
</evidence>
<evidence type="ECO:0000313" key="13">
    <source>
        <dbReference type="Proteomes" id="UP000014760"/>
    </source>
</evidence>
<dbReference type="InterPro" id="IPR047313">
    <property type="entry name" value="SMN_C"/>
</dbReference>
<dbReference type="STRING" id="283909.R7TZS0"/>
<dbReference type="Proteomes" id="UP000014760">
    <property type="component" value="Unassembled WGS sequence"/>
</dbReference>
<dbReference type="InterPro" id="IPR049481">
    <property type="entry name" value="SMN_G2-BD"/>
</dbReference>
<evidence type="ECO:0000256" key="8">
    <source>
        <dbReference type="ARBA" id="ARBA00034695"/>
    </source>
</evidence>
<dbReference type="SMART" id="SM00333">
    <property type="entry name" value="TUDOR"/>
    <property type="match status" value="1"/>
</dbReference>
<reference evidence="13" key="1">
    <citation type="submission" date="2012-12" db="EMBL/GenBank/DDBJ databases">
        <authorList>
            <person name="Hellsten U."/>
            <person name="Grimwood J."/>
            <person name="Chapman J.A."/>
            <person name="Shapiro H."/>
            <person name="Aerts A."/>
            <person name="Otillar R.P."/>
            <person name="Terry A.Y."/>
            <person name="Boore J.L."/>
            <person name="Simakov O."/>
            <person name="Marletaz F."/>
            <person name="Cho S.-J."/>
            <person name="Edsinger-Gonzales E."/>
            <person name="Havlak P."/>
            <person name="Kuo D.-H."/>
            <person name="Larsson T."/>
            <person name="Lv J."/>
            <person name="Arendt D."/>
            <person name="Savage R."/>
            <person name="Osoegawa K."/>
            <person name="de Jong P."/>
            <person name="Lindberg D.R."/>
            <person name="Seaver E.C."/>
            <person name="Weisblat D.A."/>
            <person name="Putnam N.H."/>
            <person name="Grigoriev I.V."/>
            <person name="Rokhsar D.S."/>
        </authorList>
    </citation>
    <scope>NUCLEOTIDE SEQUENCE</scope>
    <source>
        <strain evidence="13">I ESC-2004</strain>
    </source>
</reference>
<dbReference type="PANTHER" id="PTHR39267">
    <property type="entry name" value="SURVIVAL MOTOR NEURON-LIKE PROTEIN 1"/>
    <property type="match status" value="1"/>
</dbReference>
<comment type="subcellular location">
    <subcellularLocation>
        <location evidence="1">Cytoplasm</location>
        <location evidence="1">Myofibril</location>
        <location evidence="1">Sarcomere</location>
        <location evidence="1">Z line</location>
    </subcellularLocation>
    <subcellularLocation>
        <location evidence="2">Nucleus</location>
        <location evidence="2">Cajal body</location>
    </subcellularLocation>
    <subcellularLocation>
        <location evidence="8">Nucleus</location>
        <location evidence="8">Gem</location>
    </subcellularLocation>
</comment>
<dbReference type="GO" id="GO:0006397">
    <property type="term" value="P:mRNA processing"/>
    <property type="evidence" value="ECO:0007669"/>
    <property type="project" value="UniProtKB-KW"/>
</dbReference>
<organism evidence="11">
    <name type="scientific">Capitella teleta</name>
    <name type="common">Polychaete worm</name>
    <dbReference type="NCBI Taxonomy" id="283909"/>
    <lineage>
        <taxon>Eukaryota</taxon>
        <taxon>Metazoa</taxon>
        <taxon>Spiralia</taxon>
        <taxon>Lophotrochozoa</taxon>
        <taxon>Annelida</taxon>
        <taxon>Polychaeta</taxon>
        <taxon>Sedentaria</taxon>
        <taxon>Scolecida</taxon>
        <taxon>Capitellidae</taxon>
        <taxon>Capitella</taxon>
    </lineage>
</organism>
<feature type="region of interest" description="Disordered" evidence="9">
    <location>
        <begin position="42"/>
        <end position="85"/>
    </location>
</feature>
<protein>
    <recommendedName>
        <fullName evidence="10">Tudor domain-containing protein</fullName>
    </recommendedName>
</protein>
<sequence>MAESENLLFDRNDPGEDHSDIWDDTALIEAYDNAVKLVKSHIDAKKGVNSQETEETKQKPKEKKKKHKKKAHKQPSGTWKPGQRCRAVYSEDGETYEAIIRSVNSDDATCVVRYLGYGNEESQNMGDLLPSAPVEEKTVQVTSDVRNFTSESSDIYSPKAPSKHPDPAQEEAPPFPMPSMFPLMNPMAQCPPQIPAFPPMNVSEISVMVDIAGSAPFLPPPPSFEMIDDIASDKEALYSMLISWYMSGYHTGFYQGLQKSRRSESSRASKRPKDISHRR</sequence>
<feature type="compositionally biased region" description="Basic residues" evidence="9">
    <location>
        <begin position="60"/>
        <end position="73"/>
    </location>
</feature>
<dbReference type="Pfam" id="PF20635">
    <property type="entry name" value="SMN_YG-box"/>
    <property type="match status" value="1"/>
</dbReference>
<evidence type="ECO:0000256" key="3">
    <source>
        <dbReference type="ARBA" id="ARBA00005371"/>
    </source>
</evidence>
<reference evidence="11 13" key="2">
    <citation type="journal article" date="2013" name="Nature">
        <title>Insights into bilaterian evolution from three spiralian genomes.</title>
        <authorList>
            <person name="Simakov O."/>
            <person name="Marletaz F."/>
            <person name="Cho S.J."/>
            <person name="Edsinger-Gonzales E."/>
            <person name="Havlak P."/>
            <person name="Hellsten U."/>
            <person name="Kuo D.H."/>
            <person name="Larsson T."/>
            <person name="Lv J."/>
            <person name="Arendt D."/>
            <person name="Savage R."/>
            <person name="Osoegawa K."/>
            <person name="de Jong P."/>
            <person name="Grimwood J."/>
            <person name="Chapman J.A."/>
            <person name="Shapiro H."/>
            <person name="Aerts A."/>
            <person name="Otillar R.P."/>
            <person name="Terry A.Y."/>
            <person name="Boore J.L."/>
            <person name="Grigoriev I.V."/>
            <person name="Lindberg D.R."/>
            <person name="Seaver E.C."/>
            <person name="Weisblat D.A."/>
            <person name="Putnam N.H."/>
            <person name="Rokhsar D.S."/>
        </authorList>
    </citation>
    <scope>NUCLEOTIDE SEQUENCE</scope>
    <source>
        <strain evidence="11 13">I ESC-2004</strain>
    </source>
</reference>
<dbReference type="CDD" id="cd22852">
    <property type="entry name" value="SMN_C"/>
    <property type="match status" value="1"/>
</dbReference>
<evidence type="ECO:0000256" key="6">
    <source>
        <dbReference type="ARBA" id="ARBA00023187"/>
    </source>
</evidence>
<proteinExistence type="inferred from homology"/>
<dbReference type="InterPro" id="IPR047298">
    <property type="entry name" value="Tudor_SMN_eumet"/>
</dbReference>
<dbReference type="CDD" id="cd20398">
    <property type="entry name" value="Tudor_SMN"/>
    <property type="match status" value="1"/>
</dbReference>
<dbReference type="CDD" id="cd22851">
    <property type="entry name" value="SMN_N"/>
    <property type="match status" value="1"/>
</dbReference>
<dbReference type="HOGENOM" id="CLU_077852_0_0_1"/>
<feature type="region of interest" description="Disordered" evidence="9">
    <location>
        <begin position="1"/>
        <end position="20"/>
    </location>
</feature>
<dbReference type="OMA" id="DETVNGM"/>
<dbReference type="GO" id="GO:0015030">
    <property type="term" value="C:Cajal body"/>
    <property type="evidence" value="ECO:0007669"/>
    <property type="project" value="UniProtKB-SubCell"/>
</dbReference>
<dbReference type="SUPFAM" id="SSF63748">
    <property type="entry name" value="Tudor/PWWP/MBT"/>
    <property type="match status" value="1"/>
</dbReference>
<dbReference type="Pfam" id="PF06003">
    <property type="entry name" value="SMN_Tudor"/>
    <property type="match status" value="1"/>
</dbReference>
<dbReference type="GO" id="GO:0097504">
    <property type="term" value="C:Gemini of Cajal bodies"/>
    <property type="evidence" value="ECO:0007669"/>
    <property type="project" value="UniProtKB-SubCell"/>
</dbReference>
<keyword evidence="13" id="KW-1185">Reference proteome</keyword>
<dbReference type="EnsemblMetazoa" id="CapteT170515">
    <property type="protein sequence ID" value="CapteP170515"/>
    <property type="gene ID" value="CapteG170515"/>
</dbReference>
<dbReference type="GO" id="GO:0008380">
    <property type="term" value="P:RNA splicing"/>
    <property type="evidence" value="ECO:0007669"/>
    <property type="project" value="UniProtKB-KW"/>
</dbReference>
<dbReference type="PROSITE" id="PS50304">
    <property type="entry name" value="TUDOR"/>
    <property type="match status" value="1"/>
</dbReference>
<evidence type="ECO:0000256" key="9">
    <source>
        <dbReference type="SAM" id="MobiDB-lite"/>
    </source>
</evidence>
<dbReference type="GO" id="GO:0003723">
    <property type="term" value="F:RNA binding"/>
    <property type="evidence" value="ECO:0007669"/>
    <property type="project" value="InterPro"/>
</dbReference>
<dbReference type="Pfam" id="PF20636">
    <property type="entry name" value="SMN_G2-BD"/>
    <property type="match status" value="1"/>
</dbReference>
<keyword evidence="4" id="KW-0963">Cytoplasm</keyword>
<dbReference type="Gene3D" id="3.40.190.10">
    <property type="entry name" value="Periplasmic binding protein-like II"/>
    <property type="match status" value="1"/>
</dbReference>
<keyword evidence="7" id="KW-0539">Nucleus</keyword>
<keyword evidence="6" id="KW-0508">mRNA splicing</keyword>
<name>R7TZS0_CAPTE</name>
<evidence type="ECO:0000256" key="5">
    <source>
        <dbReference type="ARBA" id="ARBA00022664"/>
    </source>
</evidence>
<dbReference type="PANTHER" id="PTHR39267:SF1">
    <property type="entry name" value="SURVIVAL MOTOR NEURON PROTEIN"/>
    <property type="match status" value="1"/>
</dbReference>
<dbReference type="InterPro" id="IPR040424">
    <property type="entry name" value="Smn1"/>
</dbReference>
<accession>R7TZS0</accession>
<dbReference type="Gene3D" id="2.30.30.140">
    <property type="match status" value="1"/>
</dbReference>
<feature type="region of interest" description="Disordered" evidence="9">
    <location>
        <begin position="257"/>
        <end position="279"/>
    </location>
</feature>
<dbReference type="EMBL" id="KB308820">
    <property type="protein sequence ID" value="ELT96430.1"/>
    <property type="molecule type" value="Genomic_DNA"/>
</dbReference>
<feature type="compositionally biased region" description="Basic and acidic residues" evidence="9">
    <location>
        <begin position="261"/>
        <end position="279"/>
    </location>
</feature>
<evidence type="ECO:0000313" key="11">
    <source>
        <dbReference type="EMBL" id="ELT96430.1"/>
    </source>
</evidence>
<gene>
    <name evidence="11" type="ORF">CAPTEDRAFT_170515</name>
</gene>
<reference evidence="12" key="3">
    <citation type="submission" date="2015-06" db="UniProtKB">
        <authorList>
            <consortium name="EnsemblMetazoa"/>
        </authorList>
    </citation>
    <scope>IDENTIFICATION</scope>
</reference>
<feature type="region of interest" description="Disordered" evidence="9">
    <location>
        <begin position="147"/>
        <end position="172"/>
    </location>
</feature>
<dbReference type="InterPro" id="IPR002999">
    <property type="entry name" value="Tudor"/>
</dbReference>
<dbReference type="OrthoDB" id="197400at2759"/>
<comment type="similarity">
    <text evidence="3">Belongs to the SMN family.</text>
</comment>
<evidence type="ECO:0000256" key="1">
    <source>
        <dbReference type="ARBA" id="ARBA00004216"/>
    </source>
</evidence>
<dbReference type="AlphaFoldDB" id="R7TZS0"/>
<keyword evidence="5" id="KW-0507">mRNA processing</keyword>
<feature type="domain" description="Tudor" evidence="10">
    <location>
        <begin position="78"/>
        <end position="138"/>
    </location>
</feature>